<comment type="caution">
    <text evidence="1">The sequence shown here is derived from an EMBL/GenBank/DDBJ whole genome shotgun (WGS) entry which is preliminary data.</text>
</comment>
<proteinExistence type="predicted"/>
<gene>
    <name evidence="1" type="ORF">HPB50_017814</name>
</gene>
<organism evidence="1 2">
    <name type="scientific">Hyalomma asiaticum</name>
    <name type="common">Tick</name>
    <dbReference type="NCBI Taxonomy" id="266040"/>
    <lineage>
        <taxon>Eukaryota</taxon>
        <taxon>Metazoa</taxon>
        <taxon>Ecdysozoa</taxon>
        <taxon>Arthropoda</taxon>
        <taxon>Chelicerata</taxon>
        <taxon>Arachnida</taxon>
        <taxon>Acari</taxon>
        <taxon>Parasitiformes</taxon>
        <taxon>Ixodida</taxon>
        <taxon>Ixodoidea</taxon>
        <taxon>Ixodidae</taxon>
        <taxon>Hyalomminae</taxon>
        <taxon>Hyalomma</taxon>
    </lineage>
</organism>
<evidence type="ECO:0000313" key="1">
    <source>
        <dbReference type="EMBL" id="KAH6939416.1"/>
    </source>
</evidence>
<protein>
    <submittedName>
        <fullName evidence="1">Uncharacterized protein</fullName>
    </submittedName>
</protein>
<name>A0ACB7SZJ5_HYAAI</name>
<keyword evidence="2" id="KW-1185">Reference proteome</keyword>
<evidence type="ECO:0000313" key="2">
    <source>
        <dbReference type="Proteomes" id="UP000821845"/>
    </source>
</evidence>
<dbReference type="EMBL" id="CM023482">
    <property type="protein sequence ID" value="KAH6939416.1"/>
    <property type="molecule type" value="Genomic_DNA"/>
</dbReference>
<reference evidence="1" key="1">
    <citation type="submission" date="2020-05" db="EMBL/GenBank/DDBJ databases">
        <title>Large-scale comparative analyses of tick genomes elucidate their genetic diversity and vector capacities.</title>
        <authorList>
            <person name="Jia N."/>
            <person name="Wang J."/>
            <person name="Shi W."/>
            <person name="Du L."/>
            <person name="Sun Y."/>
            <person name="Zhan W."/>
            <person name="Jiang J."/>
            <person name="Wang Q."/>
            <person name="Zhang B."/>
            <person name="Ji P."/>
            <person name="Sakyi L.B."/>
            <person name="Cui X."/>
            <person name="Yuan T."/>
            <person name="Jiang B."/>
            <person name="Yang W."/>
            <person name="Lam T.T.-Y."/>
            <person name="Chang Q."/>
            <person name="Ding S."/>
            <person name="Wang X."/>
            <person name="Zhu J."/>
            <person name="Ruan X."/>
            <person name="Zhao L."/>
            <person name="Wei J."/>
            <person name="Que T."/>
            <person name="Du C."/>
            <person name="Cheng J."/>
            <person name="Dai P."/>
            <person name="Han X."/>
            <person name="Huang E."/>
            <person name="Gao Y."/>
            <person name="Liu J."/>
            <person name="Shao H."/>
            <person name="Ye R."/>
            <person name="Li L."/>
            <person name="Wei W."/>
            <person name="Wang X."/>
            <person name="Wang C."/>
            <person name="Yang T."/>
            <person name="Huo Q."/>
            <person name="Li W."/>
            <person name="Guo W."/>
            <person name="Chen H."/>
            <person name="Zhou L."/>
            <person name="Ni X."/>
            <person name="Tian J."/>
            <person name="Zhou Y."/>
            <person name="Sheng Y."/>
            <person name="Liu T."/>
            <person name="Pan Y."/>
            <person name="Xia L."/>
            <person name="Li J."/>
            <person name="Zhao F."/>
            <person name="Cao W."/>
        </authorList>
    </citation>
    <scope>NUCLEOTIDE SEQUENCE</scope>
    <source>
        <strain evidence="1">Hyas-2018</strain>
    </source>
</reference>
<dbReference type="Proteomes" id="UP000821845">
    <property type="component" value="Chromosome 2"/>
</dbReference>
<accession>A0ACB7SZJ5</accession>
<sequence>MPETSNCAAVVEPEDSSEDGPTCVIGRGGRTFVLVQQCTLVVLLSALILCMATYYMKKWPPSDYWAQPSLYRWTPTCETAACNRQSKWLVSMISKQVNPCWETNAFVCDRTPLSRGSKLRVMQVRDGGTAVGNETVRISPHSKHLKQGASRTVPHWYYIPQTDQELQRACDIYAASREESMESVRKFMAQFNLDLASMQDDGDEDPLDRVLEVSLLFGLGALVQIRRRYDLISDPAKPFKLEVAVVDADQELFSIWSNISAAKWKSYYTSCLGDYGPNRGTSEHTQLVADLMAADREASELYRSANDPTDTNQTAFSLWSFEEVASVSKIPEETWLTRIRKHARAEYDASDGLITRTADLLVAGFVLRPDKRFAMRKLIAWHLLRTIVGPKHHCVDPYASAVAESYKKVPGIDTKCSGVTALTQTIQGRAIHLLIGLNSVTAEWLRKIMQLMARIQRAMALTVLGKGEVRTTDDDTSFASASFLEAGNGSNAAPMLDRLFARVKDLPKGFVFYWLGMLLAWHGLPPLLQAHMQAMSDTIDITWSVLAYMRPPYYYFDGLASYNYAVLGQASIPQQNIGFQLVLKM</sequence>